<dbReference type="RefSeq" id="WP_371385939.1">
    <property type="nucleotide sequence ID" value="NZ_JBGLYH010000013.1"/>
</dbReference>
<comment type="caution">
    <text evidence="3">The sequence shown here is derived from an EMBL/GenBank/DDBJ whole genome shotgun (WGS) entry which is preliminary data.</text>
</comment>
<keyword evidence="1" id="KW-0812">Transmembrane</keyword>
<feature type="transmembrane region" description="Helical" evidence="1">
    <location>
        <begin position="12"/>
        <end position="31"/>
    </location>
</feature>
<evidence type="ECO:0000256" key="1">
    <source>
        <dbReference type="SAM" id="Phobius"/>
    </source>
</evidence>
<accession>A0ABV4K0B6</accession>
<dbReference type="PANTHER" id="PTHR30441:SF4">
    <property type="entry name" value="PROTEIN ASMA"/>
    <property type="match status" value="1"/>
</dbReference>
<proteinExistence type="predicted"/>
<feature type="domain" description="AsmA" evidence="2">
    <location>
        <begin position="6"/>
        <end position="352"/>
    </location>
</feature>
<evidence type="ECO:0000313" key="4">
    <source>
        <dbReference type="Proteomes" id="UP001568698"/>
    </source>
</evidence>
<name>A0ABV4K0B6_9BACT</name>
<organism evidence="3 4">
    <name type="scientific">Pseudodesulfovibrio karagichevae</name>
    <dbReference type="NCBI Taxonomy" id="3239305"/>
    <lineage>
        <taxon>Bacteria</taxon>
        <taxon>Pseudomonadati</taxon>
        <taxon>Thermodesulfobacteriota</taxon>
        <taxon>Desulfovibrionia</taxon>
        <taxon>Desulfovibrionales</taxon>
        <taxon>Desulfovibrionaceae</taxon>
    </lineage>
</organism>
<feature type="domain" description="AsmA" evidence="2">
    <location>
        <begin position="670"/>
        <end position="968"/>
    </location>
</feature>
<reference evidence="3 4" key="1">
    <citation type="submission" date="2024-08" db="EMBL/GenBank/DDBJ databases">
        <title>Sulfate-reducing bacteria isolated from formation water of the oil field in Kazakhstan and description of Pseudodesulfovibrio sp.</title>
        <authorList>
            <person name="Bidzhieva S.K."/>
            <person name="Tourova T.P."/>
            <person name="Grouzdev D.S."/>
            <person name="Beletsky A.V."/>
            <person name="Sokolova D.S."/>
            <person name="Samigullina S.R."/>
            <person name="Poltaraus A.B."/>
            <person name="Avtukh A.N."/>
            <person name="Tereshina V.M."/>
            <person name="Zhaparov N.S."/>
            <person name="Mardanov A.V."/>
            <person name="Nazina T.N."/>
        </authorList>
    </citation>
    <scope>NUCLEOTIDE SEQUENCE [LARGE SCALE GENOMIC DNA]</scope>
    <source>
        <strain evidence="3 4">9FUS</strain>
    </source>
</reference>
<dbReference type="PANTHER" id="PTHR30441">
    <property type="entry name" value="DUF748 DOMAIN-CONTAINING PROTEIN"/>
    <property type="match status" value="1"/>
</dbReference>
<gene>
    <name evidence="3" type="ORF">AB6M95_06555</name>
</gene>
<keyword evidence="4" id="KW-1185">Reference proteome</keyword>
<keyword evidence="1" id="KW-1133">Transmembrane helix</keyword>
<keyword evidence="1" id="KW-0472">Membrane</keyword>
<protein>
    <submittedName>
        <fullName evidence="3">AsmA family protein</fullName>
    </submittedName>
</protein>
<dbReference type="EMBL" id="JBGLYH010000013">
    <property type="protein sequence ID" value="MEZ7196403.1"/>
    <property type="molecule type" value="Genomic_DNA"/>
</dbReference>
<evidence type="ECO:0000313" key="3">
    <source>
        <dbReference type="EMBL" id="MEZ7196403.1"/>
    </source>
</evidence>
<dbReference type="InterPro" id="IPR052894">
    <property type="entry name" value="AsmA-related"/>
</dbReference>
<dbReference type="Proteomes" id="UP001568698">
    <property type="component" value="Unassembled WGS sequence"/>
</dbReference>
<evidence type="ECO:0000259" key="2">
    <source>
        <dbReference type="Pfam" id="PF05170"/>
    </source>
</evidence>
<dbReference type="Pfam" id="PF05170">
    <property type="entry name" value="AsmA"/>
    <property type="match status" value="2"/>
</dbReference>
<sequence length="1051" mass="113562">MLKRMPRILVECLVAVILVCTGMLLWASYYIDTGEFRSRFTQTLEAVLARHVELGGELDIAVWPRLALTVENLAIGEAPGFGDGQAARFRNISISVRIIPLLSHRFEVESLELNGVHGVVVRNKAGVFNWQSLVERSGEKGAGAPLDQGWTFAVDSVEITAADIAFRDEMGATEYKLSGIDIHTGTVTMGEDVPFSLKSGFSWADQGIVADLVLKGMVRVMDDGTPPVFSQTSVQAKVYGDFLPDNAEPGEFIAKVYLDWDKRTVTFDDFKASLFGLLAEGDVTSGDLDKGLDFRGHVTVHPFVPRKLIARYAPDLPIKDVDGLDSSAVASFVRVTEDGASFENLILTLDDITVRGQCGFTGWTKPVFDFALRADTIDLDRYLPLFRTGTPFIWDDFSLPFFRAFRGGGTVRADGFKVLDTLVSDIRLKVAATDKGIAFDAGAIREGMASLGGGMTVALGTDKKGAPTLALNGVVDAESQRRGFKFLHRAPLNVAGPGKIHLEISVPAMSCPPEERSIYIVRHLGGLVRLSLGEGRTSVERGEGGPLSLAYTKADLELKVRPNGAGGKGLWNSILSAGLKLRSGGNLEMVNATVEGPLTSAIDELRARSPGMAVNGYLTSPLLPKEAKRLTFGGTVAFDSKDGSASLADGVLQFMETTLKGDARLAGSAKDRRVEGSLALAQADPKRIIYLLTGTNIRTKDADALRNASVQAQFKADGEGFTLSELSGELDGTPVKGHVVGTGYRQPLFAFSLAAGAFNLDRYLTPAPAPTLGDIRAGREPESTPTELPLKFLRSLKLNGKVFFQEFTLARIRSESLEGFVRANEGLIHLSKMRGKLHDGDLKADLEAKAGEKALDLHLVLDVKGMQAGPLMQDMAEREYLRGETDIKADLSSAGRTDDDILANLNGTASVRITNGSFKFTGWDLQPKPADSGRGAQIGANMQRKTNGRTVFRRANCEAVVKQGVFTLDNFRLEAPPVLQAYGEGSFSLPANSINVSIRNDFVAVPSVTLRLTGKLTDPKVEVPTGRILNDTVLNILSLPKKSFEFLRDLF</sequence>
<dbReference type="InterPro" id="IPR007844">
    <property type="entry name" value="AsmA"/>
</dbReference>